<dbReference type="AlphaFoldDB" id="A0A371RKN8"/>
<organism evidence="2 3">
    <name type="scientific">Parvularcula marina</name>
    <dbReference type="NCBI Taxonomy" id="2292771"/>
    <lineage>
        <taxon>Bacteria</taxon>
        <taxon>Pseudomonadati</taxon>
        <taxon>Pseudomonadota</taxon>
        <taxon>Alphaproteobacteria</taxon>
        <taxon>Parvularculales</taxon>
        <taxon>Parvularculaceae</taxon>
        <taxon>Parvularcula</taxon>
    </lineage>
</organism>
<evidence type="ECO:0000313" key="2">
    <source>
        <dbReference type="EMBL" id="RFB06004.1"/>
    </source>
</evidence>
<feature type="chain" id="PRO_5016729028" description="PEP-CTERM sorting domain-containing protein" evidence="1">
    <location>
        <begin position="22"/>
        <end position="243"/>
    </location>
</feature>
<comment type="caution">
    <text evidence="2">The sequence shown here is derived from an EMBL/GenBank/DDBJ whole genome shotgun (WGS) entry which is preliminary data.</text>
</comment>
<proteinExistence type="predicted"/>
<dbReference type="EMBL" id="QUQO01000001">
    <property type="protein sequence ID" value="RFB06004.1"/>
    <property type="molecule type" value="Genomic_DNA"/>
</dbReference>
<dbReference type="RefSeq" id="WP_116392637.1">
    <property type="nucleotide sequence ID" value="NZ_CAXQPM010000004.1"/>
</dbReference>
<dbReference type="InParanoid" id="A0A371RKN8"/>
<reference evidence="2 3" key="1">
    <citation type="submission" date="2018-08" db="EMBL/GenBank/DDBJ databases">
        <title>Parvularcula sp. SM1705, isolated from surface water of the South Sea China.</title>
        <authorList>
            <person name="Sun L."/>
        </authorList>
    </citation>
    <scope>NUCLEOTIDE SEQUENCE [LARGE SCALE GENOMIC DNA]</scope>
    <source>
        <strain evidence="2 3">SM1705</strain>
    </source>
</reference>
<keyword evidence="1" id="KW-0732">Signal</keyword>
<evidence type="ECO:0000256" key="1">
    <source>
        <dbReference type="SAM" id="SignalP"/>
    </source>
</evidence>
<feature type="signal peptide" evidence="1">
    <location>
        <begin position="1"/>
        <end position="21"/>
    </location>
</feature>
<accession>A0A371RKN8</accession>
<evidence type="ECO:0008006" key="4">
    <source>
        <dbReference type="Google" id="ProtNLM"/>
    </source>
</evidence>
<dbReference type="OrthoDB" id="5242354at2"/>
<dbReference type="Proteomes" id="UP000264589">
    <property type="component" value="Unassembled WGS sequence"/>
</dbReference>
<gene>
    <name evidence="2" type="ORF">DX908_12470</name>
</gene>
<keyword evidence="3" id="KW-1185">Reference proteome</keyword>
<name>A0A371RKN8_9PROT</name>
<evidence type="ECO:0000313" key="3">
    <source>
        <dbReference type="Proteomes" id="UP000264589"/>
    </source>
</evidence>
<protein>
    <recommendedName>
        <fullName evidence="4">PEP-CTERM sorting domain-containing protein</fullName>
    </recommendedName>
</protein>
<sequence length="243" mass="26289">MKRVLSILIAAGMALFATAQAGTVYNYTITDSNQKADVGQLEYLSVSYDTDEKISFKAKLGKSPAGVAANGGWFVLSPGANPKGIGNELAIFYMDFEGGDLYVYKYDGRSGSSSFGPNSFKRYGSYITTYYDVLNVTGDADGLTIEINNLSITELAPGTFGPNWTGASFGEKFGAWIHFTALDEFRTRRGKIKAYDPGLQSWYDIANRNTTEVSEPIGFAAAGLLLAGGLVGWRRRQQRVAAA</sequence>